<feature type="domain" description="STI1" evidence="2">
    <location>
        <begin position="248"/>
        <end position="287"/>
    </location>
</feature>
<dbReference type="Proteomes" id="UP001244341">
    <property type="component" value="Chromosome 2b"/>
</dbReference>
<feature type="compositionally biased region" description="Low complexity" evidence="1">
    <location>
        <begin position="195"/>
        <end position="223"/>
    </location>
</feature>
<feature type="compositionally biased region" description="Low complexity" evidence="1">
    <location>
        <begin position="19"/>
        <end position="48"/>
    </location>
</feature>
<name>A0ABY8TSK6_TETOB</name>
<evidence type="ECO:0000256" key="1">
    <source>
        <dbReference type="SAM" id="MobiDB-lite"/>
    </source>
</evidence>
<proteinExistence type="predicted"/>
<dbReference type="InterPro" id="IPR006636">
    <property type="entry name" value="STI1_HS-bd"/>
</dbReference>
<gene>
    <name evidence="3" type="ORF">OEZ85_010635</name>
</gene>
<accession>A0ABY8TSK6</accession>
<evidence type="ECO:0000313" key="3">
    <source>
        <dbReference type="EMBL" id="WIA10443.1"/>
    </source>
</evidence>
<evidence type="ECO:0000259" key="2">
    <source>
        <dbReference type="SMART" id="SM00727"/>
    </source>
</evidence>
<feature type="region of interest" description="Disordered" evidence="1">
    <location>
        <begin position="194"/>
        <end position="223"/>
    </location>
</feature>
<feature type="domain" description="STI1" evidence="2">
    <location>
        <begin position="44"/>
        <end position="89"/>
    </location>
</feature>
<sequence>MHSWHAYSPGALAQHACFSSSAGNSSSDNPSNSPSSSPSNSNSSSGSSEQVVDQLSSMMEVMMQDPAMQQLLLSRLPPHMQRPEVLRAMMANQEVRARIAWIAQQSGLDKMFAGLDPSQMAAGIAATQRSGLEPSALLERFSASPSLSQRMNNPRVLAALMDMASNGPEALKKYSGDQEVVEAAMEAGDIIQKVQQEQEQQASSGTSSSSSSSSSAAAGGAMPFPSASAVQAQLGMSPQDLMQRLMQRPELLQKFQDPKVQQALQEVSQQPWKIVKYLFNSDVMSAIKELKEMVQPPPKK</sequence>
<evidence type="ECO:0000313" key="4">
    <source>
        <dbReference type="Proteomes" id="UP001244341"/>
    </source>
</evidence>
<dbReference type="PANTHER" id="PTHR47296">
    <property type="entry name" value="PROTEIN TIC 40, CHLOROPLASTIC"/>
    <property type="match status" value="1"/>
</dbReference>
<keyword evidence="4" id="KW-1185">Reference proteome</keyword>
<dbReference type="PANTHER" id="PTHR47296:SF1">
    <property type="entry name" value="PROTEIN TIC 40, CHLOROPLASTIC"/>
    <property type="match status" value="1"/>
</dbReference>
<feature type="domain" description="STI1" evidence="2">
    <location>
        <begin position="134"/>
        <end position="174"/>
    </location>
</feature>
<dbReference type="Gene3D" id="1.10.260.100">
    <property type="match status" value="2"/>
</dbReference>
<dbReference type="EMBL" id="CP126209">
    <property type="protein sequence ID" value="WIA10443.1"/>
    <property type="molecule type" value="Genomic_DNA"/>
</dbReference>
<dbReference type="SMART" id="SM00727">
    <property type="entry name" value="STI1"/>
    <property type="match status" value="3"/>
</dbReference>
<feature type="region of interest" description="Disordered" evidence="1">
    <location>
        <begin position="18"/>
        <end position="52"/>
    </location>
</feature>
<organism evidence="3 4">
    <name type="scientific">Tetradesmus obliquus</name>
    <name type="common">Green alga</name>
    <name type="synonym">Acutodesmus obliquus</name>
    <dbReference type="NCBI Taxonomy" id="3088"/>
    <lineage>
        <taxon>Eukaryota</taxon>
        <taxon>Viridiplantae</taxon>
        <taxon>Chlorophyta</taxon>
        <taxon>core chlorophytes</taxon>
        <taxon>Chlorophyceae</taxon>
        <taxon>CS clade</taxon>
        <taxon>Sphaeropleales</taxon>
        <taxon>Scenedesmaceae</taxon>
        <taxon>Tetradesmus</taxon>
    </lineage>
</organism>
<protein>
    <recommendedName>
        <fullName evidence="2">STI1 domain-containing protein</fullName>
    </recommendedName>
</protein>
<reference evidence="3 4" key="1">
    <citation type="submission" date="2023-05" db="EMBL/GenBank/DDBJ databases">
        <title>A 100% complete, gapless, phased diploid assembly of the Scenedesmus obliquus UTEX 3031 genome.</title>
        <authorList>
            <person name="Biondi T.C."/>
            <person name="Hanschen E.R."/>
            <person name="Kwon T."/>
            <person name="Eng W."/>
            <person name="Kruse C.P.S."/>
            <person name="Koehler S.I."/>
            <person name="Kunde Y."/>
            <person name="Gleasner C.D."/>
            <person name="You Mak K.T."/>
            <person name="Polle J."/>
            <person name="Hovde B.T."/>
            <person name="Starkenburg S.R."/>
        </authorList>
    </citation>
    <scope>NUCLEOTIDE SEQUENCE [LARGE SCALE GENOMIC DNA]</scope>
    <source>
        <strain evidence="3 4">DOE0152z</strain>
    </source>
</reference>